<proteinExistence type="predicted"/>
<dbReference type="OrthoDB" id="5636249at2"/>
<dbReference type="EMBL" id="UGNV01000001">
    <property type="protein sequence ID" value="STX27954.1"/>
    <property type="molecule type" value="Genomic_DNA"/>
</dbReference>
<dbReference type="AlphaFoldDB" id="A0A378I655"/>
<sequence>MLDKKQSITVLMIKNRRFEHNNPLGWLPQEICAHIINMGYDRDSNSDIGKALQHAAFARTEDVKALLTLLKENPSLLLQSGDVKTPGGDEVRRVTVYEFLLGAGDYGLAKKVEGYFAKINNGEQERVRQYERYKPHIDSILNQKPYDLSALIELIKKAPPKEIMALLNKKATTETELGRTLLQFRKDWAPRVLNEPCMHYNYASLMHAFEILDRERAELYKTSGNNYNKLDLVWRQLIGFEMRRLPGIDRCTMAQGIHYVIDKKDIARTYKFRGGGAMKEFPITNKDDSLNGLGADFSVNLFGTGLDYYFDMVYRETTDPDCIRQLMVNKNSNLQDLYSGHQLITQASI</sequence>
<evidence type="ECO:0000313" key="1">
    <source>
        <dbReference type="EMBL" id="STX27954.1"/>
    </source>
</evidence>
<evidence type="ECO:0000313" key="2">
    <source>
        <dbReference type="Proteomes" id="UP000254968"/>
    </source>
</evidence>
<protein>
    <submittedName>
        <fullName evidence="1">Uncharacterized protein</fullName>
    </submittedName>
</protein>
<dbReference type="RefSeq" id="WP_115301739.1">
    <property type="nucleotide sequence ID" value="NZ_CAAAHO010000006.1"/>
</dbReference>
<reference evidence="1 2" key="1">
    <citation type="submission" date="2018-06" db="EMBL/GenBank/DDBJ databases">
        <authorList>
            <consortium name="Pathogen Informatics"/>
            <person name="Doyle S."/>
        </authorList>
    </citation>
    <scope>NUCLEOTIDE SEQUENCE [LARGE SCALE GENOMIC DNA]</scope>
    <source>
        <strain evidence="1 2">NCTC13315</strain>
    </source>
</reference>
<accession>A0A378I655</accession>
<name>A0A378I655_9GAMM</name>
<keyword evidence="2" id="KW-1185">Reference proteome</keyword>
<organism evidence="1 2">
    <name type="scientific">Legionella beliardensis</name>
    <dbReference type="NCBI Taxonomy" id="91822"/>
    <lineage>
        <taxon>Bacteria</taxon>
        <taxon>Pseudomonadati</taxon>
        <taxon>Pseudomonadota</taxon>
        <taxon>Gammaproteobacteria</taxon>
        <taxon>Legionellales</taxon>
        <taxon>Legionellaceae</taxon>
        <taxon>Legionella</taxon>
    </lineage>
</organism>
<dbReference type="Proteomes" id="UP000254968">
    <property type="component" value="Unassembled WGS sequence"/>
</dbReference>
<gene>
    <name evidence="1" type="ORF">NCTC13315_00476</name>
</gene>